<evidence type="ECO:0000313" key="3">
    <source>
        <dbReference type="Proteomes" id="UP001140076"/>
    </source>
</evidence>
<name>A0A9X3NLL2_9ACTN</name>
<feature type="transmembrane region" description="Helical" evidence="1">
    <location>
        <begin position="492"/>
        <end position="511"/>
    </location>
</feature>
<keyword evidence="1" id="KW-0472">Membrane</keyword>
<feature type="transmembrane region" description="Helical" evidence="1">
    <location>
        <begin position="256"/>
        <end position="273"/>
    </location>
</feature>
<dbReference type="Proteomes" id="UP001140076">
    <property type="component" value="Unassembled WGS sequence"/>
</dbReference>
<feature type="transmembrane region" description="Helical" evidence="1">
    <location>
        <begin position="367"/>
        <end position="385"/>
    </location>
</feature>
<feature type="transmembrane region" description="Helical" evidence="1">
    <location>
        <begin position="39"/>
        <end position="60"/>
    </location>
</feature>
<keyword evidence="3" id="KW-1185">Reference proteome</keyword>
<proteinExistence type="predicted"/>
<gene>
    <name evidence="2" type="ORF">LG943_16860</name>
</gene>
<feature type="transmembrane region" description="Helical" evidence="1">
    <location>
        <begin position="426"/>
        <end position="448"/>
    </location>
</feature>
<feature type="transmembrane region" description="Helical" evidence="1">
    <location>
        <begin position="150"/>
        <end position="169"/>
    </location>
</feature>
<feature type="transmembrane region" description="Helical" evidence="1">
    <location>
        <begin position="333"/>
        <end position="355"/>
    </location>
</feature>
<feature type="transmembrane region" description="Helical" evidence="1">
    <location>
        <begin position="302"/>
        <end position="321"/>
    </location>
</feature>
<sequence>MGQTSARLFTRVTAAPAIAISAWLLVAFPLLVAGAFTPLAGALLGVPAVALGLLAAARLVPPAPAAESGEDVPWWPLVLTVLIAAAFTAVQLAYHAETLVIRRDPASYAQFAFWIAEHGSLPIPQQRELIAGDDPALIYDSLAYYEVGEVVWPQFLAGAPLVYAVGYWLGGTTGMLLTPPVIGGLGVLTFGGLAGRLVGVRWAPLAALVLAVCQTQQWVSRSTYSEPVAQVLLLGALALAFDALTRRSALGDRWGLAHALAGGAGLIFGLGLVVRIDALRDLLPLVGFVGLLLLARRGQALPLLAGLALGVGYGFTAGYGLSRPYLEHLSDSLNPLLLISAGVVAAVALGVALLWRRGVPRTDRPRWLPAVGAAAVVVVMAALALRPLVYTDYGHGDAVTALYIGQVQAFEGLPADPDRTYYELSLYWVGWYVGLSTVLLATFGAAVLARRILLRREPQWVLPALVLGWTVVTTLLRPAITPDHPWASRRLIVLVIPAFILFAVWFTAWLTRRLATEPAVERRAVRTAVAGLAAAVGAAVMLVPTAITAWGVMTYRSDVGSVAATRELCRAIPDDASVLIVDGAYANFMQLVRGMCGVPTAALASAVPQADAARVVEEIRERGRTPVLAAGAPEDLRPFLPEGTTMTNPFDVHTEQDPSTLMEPPSGPWIFDDDLWIAVVR</sequence>
<comment type="caution">
    <text evidence="2">The sequence shown here is derived from an EMBL/GenBank/DDBJ whole genome shotgun (WGS) entry which is preliminary data.</text>
</comment>
<evidence type="ECO:0000256" key="1">
    <source>
        <dbReference type="SAM" id="Phobius"/>
    </source>
</evidence>
<keyword evidence="1" id="KW-0812">Transmembrane</keyword>
<dbReference type="AlphaFoldDB" id="A0A9X3NLL2"/>
<accession>A0A9X3NLL2</accession>
<feature type="transmembrane region" description="Helical" evidence="1">
    <location>
        <begin position="279"/>
        <end position="295"/>
    </location>
</feature>
<dbReference type="EMBL" id="JAJAQC010000028">
    <property type="protein sequence ID" value="MDA0565972.1"/>
    <property type="molecule type" value="Genomic_DNA"/>
</dbReference>
<protein>
    <recommendedName>
        <fullName evidence="4">Glycosyltransferase RgtA/B/C/D-like domain-containing protein</fullName>
    </recommendedName>
</protein>
<dbReference type="RefSeq" id="WP_270073229.1">
    <property type="nucleotide sequence ID" value="NZ_JAJAQC010000028.1"/>
</dbReference>
<reference evidence="2" key="1">
    <citation type="submission" date="2021-10" db="EMBL/GenBank/DDBJ databases">
        <title>Streptomonospora sp. nov., isolated from mangrove soil.</title>
        <authorList>
            <person name="Chen X."/>
            <person name="Ge X."/>
            <person name="Liu W."/>
        </authorList>
    </citation>
    <scope>NUCLEOTIDE SEQUENCE</scope>
    <source>
        <strain evidence="2">S1-112</strain>
    </source>
</reference>
<feature type="transmembrane region" description="Helical" evidence="1">
    <location>
        <begin position="181"/>
        <end position="199"/>
    </location>
</feature>
<feature type="transmembrane region" description="Helical" evidence="1">
    <location>
        <begin position="460"/>
        <end position="480"/>
    </location>
</feature>
<feature type="transmembrane region" description="Helical" evidence="1">
    <location>
        <begin position="532"/>
        <end position="553"/>
    </location>
</feature>
<evidence type="ECO:0008006" key="4">
    <source>
        <dbReference type="Google" id="ProtNLM"/>
    </source>
</evidence>
<feature type="transmembrane region" description="Helical" evidence="1">
    <location>
        <begin position="12"/>
        <end position="33"/>
    </location>
</feature>
<keyword evidence="1" id="KW-1133">Transmembrane helix</keyword>
<evidence type="ECO:0000313" key="2">
    <source>
        <dbReference type="EMBL" id="MDA0565972.1"/>
    </source>
</evidence>
<feature type="transmembrane region" description="Helical" evidence="1">
    <location>
        <begin position="72"/>
        <end position="94"/>
    </location>
</feature>
<organism evidence="2 3">
    <name type="scientific">Streptomonospora mangrovi</name>
    <dbReference type="NCBI Taxonomy" id="2883123"/>
    <lineage>
        <taxon>Bacteria</taxon>
        <taxon>Bacillati</taxon>
        <taxon>Actinomycetota</taxon>
        <taxon>Actinomycetes</taxon>
        <taxon>Streptosporangiales</taxon>
        <taxon>Nocardiopsidaceae</taxon>
        <taxon>Streptomonospora</taxon>
    </lineage>
</organism>